<feature type="domain" description="DUF6534" evidence="2">
    <location>
        <begin position="165"/>
        <end position="232"/>
    </location>
</feature>
<feature type="transmembrane region" description="Helical" evidence="1">
    <location>
        <begin position="47"/>
        <end position="71"/>
    </location>
</feature>
<comment type="caution">
    <text evidence="3">The sequence shown here is derived from an EMBL/GenBank/DDBJ whole genome shotgun (WGS) entry which is preliminary data.</text>
</comment>
<evidence type="ECO:0000259" key="2">
    <source>
        <dbReference type="Pfam" id="PF20152"/>
    </source>
</evidence>
<evidence type="ECO:0000313" key="4">
    <source>
        <dbReference type="EMBL" id="CAK5274551.1"/>
    </source>
</evidence>
<dbReference type="Pfam" id="PF20152">
    <property type="entry name" value="DUF6534"/>
    <property type="match status" value="1"/>
</dbReference>
<feature type="transmembrane region" description="Helical" evidence="1">
    <location>
        <begin position="199"/>
        <end position="232"/>
    </location>
</feature>
<feature type="transmembrane region" description="Helical" evidence="1">
    <location>
        <begin position="12"/>
        <end position="35"/>
    </location>
</feature>
<reference evidence="3" key="1">
    <citation type="submission" date="2023-11" db="EMBL/GenBank/DDBJ databases">
        <authorList>
            <person name="De Vega J J."/>
            <person name="De Vega J J."/>
        </authorList>
    </citation>
    <scope>NUCLEOTIDE SEQUENCE</scope>
</reference>
<evidence type="ECO:0000313" key="3">
    <source>
        <dbReference type="EMBL" id="CAK5274436.1"/>
    </source>
</evidence>
<name>A0AAD2Q479_9AGAR</name>
<dbReference type="PANTHER" id="PTHR40465">
    <property type="entry name" value="CHROMOSOME 1, WHOLE GENOME SHOTGUN SEQUENCE"/>
    <property type="match status" value="1"/>
</dbReference>
<sequence>MSSNTMDPTYGAMLIGVLFAIFFQGVLTVQTYIYYESFPEDGIGLKTLVGGVWLLDVTHLVLISQSCYHYLVASWGDNAALLVSTQVLDLHLVFVGLACAVCQGFFLSRIWTFSNKNWALVAVLGAACLATFALEAAMSAQISRIPSVTAFSNYSGEVLAVFGLAAAVDVAIASILVWYLRVQGRDSNFVRTNFVLARVVQYTVATGLATSLLAVACFAVYVTTSHTFIFIARPLPRLM</sequence>
<protein>
    <recommendedName>
        <fullName evidence="2">DUF6534 domain-containing protein</fullName>
    </recommendedName>
</protein>
<dbReference type="EMBL" id="CAVNYO010000402">
    <property type="protein sequence ID" value="CAK5274436.1"/>
    <property type="molecule type" value="Genomic_DNA"/>
</dbReference>
<accession>A0AAD2Q479</accession>
<organism evidence="3 5">
    <name type="scientific">Mycena citricolor</name>
    <dbReference type="NCBI Taxonomy" id="2018698"/>
    <lineage>
        <taxon>Eukaryota</taxon>
        <taxon>Fungi</taxon>
        <taxon>Dikarya</taxon>
        <taxon>Basidiomycota</taxon>
        <taxon>Agaricomycotina</taxon>
        <taxon>Agaricomycetes</taxon>
        <taxon>Agaricomycetidae</taxon>
        <taxon>Agaricales</taxon>
        <taxon>Marasmiineae</taxon>
        <taxon>Mycenaceae</taxon>
        <taxon>Mycena</taxon>
    </lineage>
</organism>
<dbReference type="AlphaFoldDB" id="A0AAD2Q479"/>
<dbReference type="Proteomes" id="UP001295794">
    <property type="component" value="Unassembled WGS sequence"/>
</dbReference>
<dbReference type="EMBL" id="CAVNYO010000403">
    <property type="protein sequence ID" value="CAK5274551.1"/>
    <property type="molecule type" value="Genomic_DNA"/>
</dbReference>
<keyword evidence="5" id="KW-1185">Reference proteome</keyword>
<evidence type="ECO:0000313" key="5">
    <source>
        <dbReference type="Proteomes" id="UP001295794"/>
    </source>
</evidence>
<dbReference type="PANTHER" id="PTHR40465:SF1">
    <property type="entry name" value="DUF6534 DOMAIN-CONTAINING PROTEIN"/>
    <property type="match status" value="1"/>
</dbReference>
<gene>
    <name evidence="3" type="ORF">MYCIT1_LOCUS21654</name>
    <name evidence="4" type="ORF">MYCIT1_LOCUS21788</name>
</gene>
<keyword evidence="1" id="KW-0472">Membrane</keyword>
<feature type="transmembrane region" description="Helical" evidence="1">
    <location>
        <begin position="158"/>
        <end position="179"/>
    </location>
</feature>
<dbReference type="InterPro" id="IPR045339">
    <property type="entry name" value="DUF6534"/>
</dbReference>
<feature type="transmembrane region" description="Helical" evidence="1">
    <location>
        <begin position="118"/>
        <end position="138"/>
    </location>
</feature>
<evidence type="ECO:0000256" key="1">
    <source>
        <dbReference type="SAM" id="Phobius"/>
    </source>
</evidence>
<feature type="transmembrane region" description="Helical" evidence="1">
    <location>
        <begin position="91"/>
        <end position="111"/>
    </location>
</feature>
<proteinExistence type="predicted"/>
<keyword evidence="1" id="KW-1133">Transmembrane helix</keyword>
<keyword evidence="1" id="KW-0812">Transmembrane</keyword>